<evidence type="ECO:0000313" key="2">
    <source>
        <dbReference type="Proteomes" id="UP001060085"/>
    </source>
</evidence>
<accession>A0ACC0BXU1</accession>
<keyword evidence="2" id="KW-1185">Reference proteome</keyword>
<organism evidence="1 2">
    <name type="scientific">Catharanthus roseus</name>
    <name type="common">Madagascar periwinkle</name>
    <name type="synonym">Vinca rosea</name>
    <dbReference type="NCBI Taxonomy" id="4058"/>
    <lineage>
        <taxon>Eukaryota</taxon>
        <taxon>Viridiplantae</taxon>
        <taxon>Streptophyta</taxon>
        <taxon>Embryophyta</taxon>
        <taxon>Tracheophyta</taxon>
        <taxon>Spermatophyta</taxon>
        <taxon>Magnoliopsida</taxon>
        <taxon>eudicotyledons</taxon>
        <taxon>Gunneridae</taxon>
        <taxon>Pentapetalae</taxon>
        <taxon>asterids</taxon>
        <taxon>lamiids</taxon>
        <taxon>Gentianales</taxon>
        <taxon>Apocynaceae</taxon>
        <taxon>Rauvolfioideae</taxon>
        <taxon>Vinceae</taxon>
        <taxon>Catharanthinae</taxon>
        <taxon>Catharanthus</taxon>
    </lineage>
</organism>
<evidence type="ECO:0000313" key="1">
    <source>
        <dbReference type="EMBL" id="KAI5677491.1"/>
    </source>
</evidence>
<name>A0ACC0BXU1_CATRO</name>
<dbReference type="Proteomes" id="UP001060085">
    <property type="component" value="Linkage Group LG02"/>
</dbReference>
<protein>
    <submittedName>
        <fullName evidence="1">Uncharacterized protein</fullName>
    </submittedName>
</protein>
<sequence>MSDSRPSTRWSRFSMCASTAPMPSSTRVRLDSKLAVRSSDFTLGFGITGPCCSSCLQPCCDDSILVTCNLSTPKNAKKALIYLNSQRIDESVGKLSLQGLVCFTNEGGEPIYRQAPLQWIVKITACGNDPMVALDRSRISYIKI</sequence>
<proteinExistence type="predicted"/>
<dbReference type="EMBL" id="CM044702">
    <property type="protein sequence ID" value="KAI5677491.1"/>
    <property type="molecule type" value="Genomic_DNA"/>
</dbReference>
<gene>
    <name evidence="1" type="ORF">M9H77_08441</name>
</gene>
<reference evidence="2" key="1">
    <citation type="journal article" date="2023" name="Nat. Plants">
        <title>Single-cell RNA sequencing provides a high-resolution roadmap for understanding the multicellular compartmentation of specialized metabolism.</title>
        <authorList>
            <person name="Sun S."/>
            <person name="Shen X."/>
            <person name="Li Y."/>
            <person name="Li Y."/>
            <person name="Wang S."/>
            <person name="Li R."/>
            <person name="Zhang H."/>
            <person name="Shen G."/>
            <person name="Guo B."/>
            <person name="Wei J."/>
            <person name="Xu J."/>
            <person name="St-Pierre B."/>
            <person name="Chen S."/>
            <person name="Sun C."/>
        </authorList>
    </citation>
    <scope>NUCLEOTIDE SEQUENCE [LARGE SCALE GENOMIC DNA]</scope>
</reference>
<comment type="caution">
    <text evidence="1">The sequence shown here is derived from an EMBL/GenBank/DDBJ whole genome shotgun (WGS) entry which is preliminary data.</text>
</comment>